<gene>
    <name evidence="1" type="ORF">AFUS01_LOCUS23818</name>
</gene>
<name>A0A8J2K8Z0_9HEXA</name>
<evidence type="ECO:0000313" key="1">
    <source>
        <dbReference type="EMBL" id="CAG7785176.1"/>
    </source>
</evidence>
<sequence length="114" mass="12837">MQGLVKCPRIPALDWTSKILLRPCAARGGAVKSNQASIRIPTSVIARILLVLGHKNWKQNEQLPMEHIYSDIFDNFPDETCDCRGMCDYHNQLVESGFGVESFKHILEKGVLVK</sequence>
<reference evidence="1" key="1">
    <citation type="submission" date="2021-06" db="EMBL/GenBank/DDBJ databases">
        <authorList>
            <person name="Hodson N. C."/>
            <person name="Mongue J. A."/>
            <person name="Jaron S. K."/>
        </authorList>
    </citation>
    <scope>NUCLEOTIDE SEQUENCE</scope>
</reference>
<organism evidence="1 2">
    <name type="scientific">Allacma fusca</name>
    <dbReference type="NCBI Taxonomy" id="39272"/>
    <lineage>
        <taxon>Eukaryota</taxon>
        <taxon>Metazoa</taxon>
        <taxon>Ecdysozoa</taxon>
        <taxon>Arthropoda</taxon>
        <taxon>Hexapoda</taxon>
        <taxon>Collembola</taxon>
        <taxon>Symphypleona</taxon>
        <taxon>Sminthuridae</taxon>
        <taxon>Allacma</taxon>
    </lineage>
</organism>
<comment type="caution">
    <text evidence="1">The sequence shown here is derived from an EMBL/GenBank/DDBJ whole genome shotgun (WGS) entry which is preliminary data.</text>
</comment>
<dbReference type="EMBL" id="CAJVCH010290801">
    <property type="protein sequence ID" value="CAG7785176.1"/>
    <property type="molecule type" value="Genomic_DNA"/>
</dbReference>
<accession>A0A8J2K8Z0</accession>
<dbReference type="AlphaFoldDB" id="A0A8J2K8Z0"/>
<keyword evidence="2" id="KW-1185">Reference proteome</keyword>
<dbReference type="Proteomes" id="UP000708208">
    <property type="component" value="Unassembled WGS sequence"/>
</dbReference>
<evidence type="ECO:0000313" key="2">
    <source>
        <dbReference type="Proteomes" id="UP000708208"/>
    </source>
</evidence>
<proteinExistence type="predicted"/>
<protein>
    <submittedName>
        <fullName evidence="1">Uncharacterized protein</fullName>
    </submittedName>
</protein>